<keyword evidence="1 3" id="KW-0853">WD repeat</keyword>
<dbReference type="eggNOG" id="KOG0646">
    <property type="taxonomic scope" value="Eukaryota"/>
</dbReference>
<reference evidence="5" key="1">
    <citation type="journal article" date="2013" name="Science">
        <title>The Amborella genome and the evolution of flowering plants.</title>
        <authorList>
            <consortium name="Amborella Genome Project"/>
        </authorList>
    </citation>
    <scope>NUCLEOTIDE SEQUENCE [LARGE SCALE GENOMIC DNA]</scope>
</reference>
<proteinExistence type="predicted"/>
<dbReference type="InterPro" id="IPR036322">
    <property type="entry name" value="WD40_repeat_dom_sf"/>
</dbReference>
<organism evidence="4 5">
    <name type="scientific">Amborella trichopoda</name>
    <dbReference type="NCBI Taxonomy" id="13333"/>
    <lineage>
        <taxon>Eukaryota</taxon>
        <taxon>Viridiplantae</taxon>
        <taxon>Streptophyta</taxon>
        <taxon>Embryophyta</taxon>
        <taxon>Tracheophyta</taxon>
        <taxon>Spermatophyta</taxon>
        <taxon>Magnoliopsida</taxon>
        <taxon>Amborellales</taxon>
        <taxon>Amborellaceae</taxon>
        <taxon>Amborella</taxon>
    </lineage>
</organism>
<keyword evidence="5" id="KW-1185">Reference proteome</keyword>
<evidence type="ECO:0000256" key="3">
    <source>
        <dbReference type="PROSITE-ProRule" id="PRU00221"/>
    </source>
</evidence>
<feature type="repeat" description="WD" evidence="3">
    <location>
        <begin position="261"/>
        <end position="302"/>
    </location>
</feature>
<dbReference type="Pfam" id="PF00400">
    <property type="entry name" value="WD40"/>
    <property type="match status" value="3"/>
</dbReference>
<accession>W1NDN8</accession>
<dbReference type="InterPro" id="IPR019775">
    <property type="entry name" value="WD40_repeat_CS"/>
</dbReference>
<evidence type="ECO:0000256" key="2">
    <source>
        <dbReference type="ARBA" id="ARBA00022737"/>
    </source>
</evidence>
<dbReference type="Gramene" id="ERM93812">
    <property type="protein sequence ID" value="ERM93812"/>
    <property type="gene ID" value="AMTR_s00138p00023960"/>
</dbReference>
<feature type="repeat" description="WD" evidence="3">
    <location>
        <begin position="83"/>
        <end position="117"/>
    </location>
</feature>
<evidence type="ECO:0000256" key="1">
    <source>
        <dbReference type="ARBA" id="ARBA00022574"/>
    </source>
</evidence>
<dbReference type="InterPro" id="IPR001680">
    <property type="entry name" value="WD40_rpt"/>
</dbReference>
<dbReference type="HOGENOM" id="CLU_029749_3_0_1"/>
<dbReference type="KEGG" id="atr:18421706"/>
<dbReference type="SUPFAM" id="SSF50978">
    <property type="entry name" value="WD40 repeat-like"/>
    <property type="match status" value="1"/>
</dbReference>
<evidence type="ECO:0000313" key="5">
    <source>
        <dbReference type="Proteomes" id="UP000017836"/>
    </source>
</evidence>
<protein>
    <submittedName>
        <fullName evidence="4">Uncharacterized protein</fullName>
    </submittedName>
</protein>
<dbReference type="GO" id="GO:1902184">
    <property type="term" value="P:negative regulation of shoot apical meristem development"/>
    <property type="evidence" value="ECO:0007669"/>
    <property type="project" value="EnsemblPlants"/>
</dbReference>
<dbReference type="OrthoDB" id="6252103at2759"/>
<dbReference type="Proteomes" id="UP000017836">
    <property type="component" value="Unassembled WGS sequence"/>
</dbReference>
<dbReference type="PROSITE" id="PS00678">
    <property type="entry name" value="WD_REPEATS_1"/>
    <property type="match status" value="1"/>
</dbReference>
<dbReference type="EMBL" id="KI397561">
    <property type="protein sequence ID" value="ERM93812.1"/>
    <property type="molecule type" value="Genomic_DNA"/>
</dbReference>
<dbReference type="STRING" id="13333.W1NDN8"/>
<name>W1NDN8_AMBTC</name>
<dbReference type="GO" id="GO:0006364">
    <property type="term" value="P:rRNA processing"/>
    <property type="evidence" value="ECO:0000318"/>
    <property type="project" value="GO_Central"/>
</dbReference>
<dbReference type="AlphaFoldDB" id="W1NDN8"/>
<dbReference type="InterPro" id="IPR020472">
    <property type="entry name" value="WD40_PAC1"/>
</dbReference>
<sequence>MESSREVVVVTSPLDSGISSFELGSGSEGLRLRSCTAHRHGLTCLGTHFLASSQIQNSNSGAIFYWSWNKPQPVIKSFPVEPIKPLASNADGTYIVGGGSSGTIYLWEVASGKMIRKWSAHFRAVTCLVFACDESLLISGAEDGMVMVWSLLKILDDAGSSVHREHSFSGHSLPITDIVCGFGGCNSTIVSSSEDYTCKVWSLLTGLLRTVKFPSVINSVQLDAGEYALYAGSRDGKIYVADLNSGHSSHSIYGADIVCALSDHSKAVTSLAFSMDGFSLVSGSEDGTVRVWDVVSSQCIRIFKHGKGPINNVLIVQLRTSLSDPSLARMSNSILGKNRFSLPSPLEKYLSKRDENPDGSINVGPVVALRSNPFHSLDGQSFNSLTVLLNQIKELQQQGSSATSQMELERLKSDLGRAMQMVQRWQDVYQDLYSFSTAELLSNVDMTGVE</sequence>
<gene>
    <name evidence="4" type="ORF">AMTR_s00138p00023960</name>
</gene>
<dbReference type="PROSITE" id="PS50082">
    <property type="entry name" value="WD_REPEATS_2"/>
    <property type="match status" value="3"/>
</dbReference>
<dbReference type="InterPro" id="IPR045227">
    <property type="entry name" value="WDR18/Ipi3/RID3"/>
</dbReference>
<dbReference type="GO" id="GO:0006261">
    <property type="term" value="P:DNA-templated DNA replication"/>
    <property type="evidence" value="ECO:0000318"/>
    <property type="project" value="GO_Central"/>
</dbReference>
<dbReference type="GO" id="GO:0120330">
    <property type="term" value="C:rixosome complex"/>
    <property type="evidence" value="ECO:0000318"/>
    <property type="project" value="GO_Central"/>
</dbReference>
<evidence type="ECO:0000313" key="4">
    <source>
        <dbReference type="EMBL" id="ERM93812.1"/>
    </source>
</evidence>
<dbReference type="GO" id="GO:0005656">
    <property type="term" value="C:nuclear pre-replicative complex"/>
    <property type="evidence" value="ECO:0000318"/>
    <property type="project" value="GO_Central"/>
</dbReference>
<dbReference type="OMA" id="GVNARIY"/>
<dbReference type="PANTHER" id="PTHR18763:SF0">
    <property type="entry name" value="WD REPEAT-CONTAINING PROTEIN 18"/>
    <property type="match status" value="1"/>
</dbReference>
<dbReference type="Gene3D" id="2.130.10.10">
    <property type="entry name" value="YVTN repeat-like/Quinoprotein amine dehydrogenase"/>
    <property type="match status" value="2"/>
</dbReference>
<dbReference type="PANTHER" id="PTHR18763">
    <property type="entry name" value="WD-REPEAT PROTEIN 18"/>
    <property type="match status" value="1"/>
</dbReference>
<feature type="repeat" description="WD" evidence="3">
    <location>
        <begin position="118"/>
        <end position="151"/>
    </location>
</feature>
<dbReference type="PROSITE" id="PS50294">
    <property type="entry name" value="WD_REPEATS_REGION"/>
    <property type="match status" value="2"/>
</dbReference>
<dbReference type="PRINTS" id="PR00320">
    <property type="entry name" value="GPROTEINBRPT"/>
</dbReference>
<dbReference type="InterPro" id="IPR015943">
    <property type="entry name" value="WD40/YVTN_repeat-like_dom_sf"/>
</dbReference>
<keyword evidence="2" id="KW-0677">Repeat</keyword>
<dbReference type="SMART" id="SM00320">
    <property type="entry name" value="WD40"/>
    <property type="match status" value="5"/>
</dbReference>